<keyword evidence="3 9" id="KW-0812">Transmembrane</keyword>
<evidence type="ECO:0000256" key="2">
    <source>
        <dbReference type="ARBA" id="ARBA00022475"/>
    </source>
</evidence>
<dbReference type="Gene3D" id="2.70.150.10">
    <property type="entry name" value="Calcium-transporting ATPase, cytoplasmic transduction domain A"/>
    <property type="match status" value="1"/>
</dbReference>
<dbReference type="InterPro" id="IPR001757">
    <property type="entry name" value="P_typ_ATPase"/>
</dbReference>
<comment type="subcellular location">
    <subcellularLocation>
        <location evidence="1">Cell membrane</location>
        <topology evidence="1">Multi-pass membrane protein</topology>
    </subcellularLocation>
</comment>
<dbReference type="AlphaFoldDB" id="Q5ARY9"/>
<dbReference type="Pfam" id="PF00702">
    <property type="entry name" value="Hydrolase"/>
    <property type="match status" value="1"/>
</dbReference>
<dbReference type="FunFam" id="3.40.50.1000:FF:000001">
    <property type="entry name" value="Phospholipid-transporting ATPase IC"/>
    <property type="match status" value="1"/>
</dbReference>
<dbReference type="PROSITE" id="PS00154">
    <property type="entry name" value="ATPASE_E1_E2"/>
    <property type="match status" value="1"/>
</dbReference>
<dbReference type="Gene3D" id="3.40.1110.10">
    <property type="entry name" value="Calcium-transporting ATPase, cytoplasmic domain N"/>
    <property type="match status" value="2"/>
</dbReference>
<dbReference type="InterPro" id="IPR059000">
    <property type="entry name" value="ATPase_P-type_domA"/>
</dbReference>
<evidence type="ECO:0000256" key="9">
    <source>
        <dbReference type="SAM" id="Phobius"/>
    </source>
</evidence>
<dbReference type="KEGG" id="ani:ANIA_08941"/>
<keyword evidence="8 9" id="KW-0472">Membrane</keyword>
<dbReference type="GO" id="GO:0005886">
    <property type="term" value="C:plasma membrane"/>
    <property type="evidence" value="ECO:0007669"/>
    <property type="project" value="UniProtKB-SubCell"/>
</dbReference>
<keyword evidence="12" id="KW-1185">Reference proteome</keyword>
<evidence type="ECO:0000256" key="8">
    <source>
        <dbReference type="ARBA" id="ARBA00023136"/>
    </source>
</evidence>
<dbReference type="SUPFAM" id="SSF56784">
    <property type="entry name" value="HAD-like"/>
    <property type="match status" value="1"/>
</dbReference>
<dbReference type="EMBL" id="BN001307">
    <property type="protein sequence ID" value="CBF84609.1"/>
    <property type="molecule type" value="Genomic_DNA"/>
</dbReference>
<dbReference type="RefSeq" id="XP_682210.1">
    <property type="nucleotide sequence ID" value="XM_677118.1"/>
</dbReference>
<evidence type="ECO:0000256" key="7">
    <source>
        <dbReference type="ARBA" id="ARBA00022989"/>
    </source>
</evidence>
<dbReference type="InterPro" id="IPR036412">
    <property type="entry name" value="HAD-like_sf"/>
</dbReference>
<dbReference type="NCBIfam" id="TIGR01494">
    <property type="entry name" value="ATPase_P-type"/>
    <property type="match status" value="2"/>
</dbReference>
<dbReference type="InterPro" id="IPR050510">
    <property type="entry name" value="Cation_transp_ATPase_P-type"/>
</dbReference>
<evidence type="ECO:0000256" key="3">
    <source>
        <dbReference type="ARBA" id="ARBA00022692"/>
    </source>
</evidence>
<dbReference type="InterPro" id="IPR018303">
    <property type="entry name" value="ATPase_P-typ_P_site"/>
</dbReference>
<dbReference type="PRINTS" id="PR00119">
    <property type="entry name" value="CATATPASE"/>
</dbReference>
<keyword evidence="4" id="KW-0547">Nucleotide-binding</keyword>
<dbReference type="PANTHER" id="PTHR43294:SF21">
    <property type="entry name" value="CATION TRANSPORTING ATPASE"/>
    <property type="match status" value="1"/>
</dbReference>
<evidence type="ECO:0000313" key="12">
    <source>
        <dbReference type="Proteomes" id="UP000000560"/>
    </source>
</evidence>
<keyword evidence="6" id="KW-1278">Translocase</keyword>
<dbReference type="Pfam" id="PF00122">
    <property type="entry name" value="E1-E2_ATPase"/>
    <property type="match status" value="1"/>
</dbReference>
<dbReference type="Pfam" id="PF13246">
    <property type="entry name" value="Cation_ATPase"/>
    <property type="match status" value="1"/>
</dbReference>
<dbReference type="InterPro" id="IPR023214">
    <property type="entry name" value="HAD_sf"/>
</dbReference>
<dbReference type="InterPro" id="IPR008250">
    <property type="entry name" value="ATPase_P-typ_transduc_dom_A_sf"/>
</dbReference>
<accession>C8VLB8</accession>
<protein>
    <submittedName>
        <fullName evidence="11">P-type ATPase, putative (Eurofung)</fullName>
    </submittedName>
</protein>
<dbReference type="InterPro" id="IPR023299">
    <property type="entry name" value="ATPase_P-typ_cyto_dom_N"/>
</dbReference>
<dbReference type="InParanoid" id="Q5ARY9"/>
<keyword evidence="7 9" id="KW-1133">Transmembrane helix</keyword>
<dbReference type="HOGENOM" id="CLU_002360_4_1_1"/>
<evidence type="ECO:0000256" key="5">
    <source>
        <dbReference type="ARBA" id="ARBA00022840"/>
    </source>
</evidence>
<evidence type="ECO:0000313" key="11">
    <source>
        <dbReference type="EMBL" id="CBF84609.1"/>
    </source>
</evidence>
<feature type="transmembrane region" description="Helical" evidence="9">
    <location>
        <begin position="215"/>
        <end position="239"/>
    </location>
</feature>
<evidence type="ECO:0000256" key="1">
    <source>
        <dbReference type="ARBA" id="ARBA00004651"/>
    </source>
</evidence>
<reference evidence="12" key="2">
    <citation type="journal article" date="2009" name="Fungal Genet. Biol.">
        <title>The 2008 update of the Aspergillus nidulans genome annotation: a community effort.</title>
        <authorList>
            <person name="Wortman J.R."/>
            <person name="Gilsenan J.M."/>
            <person name="Joardar V."/>
            <person name="Deegan J."/>
            <person name="Clutterbuck J."/>
            <person name="Andersen M.R."/>
            <person name="Archer D."/>
            <person name="Bencina M."/>
            <person name="Braus G."/>
            <person name="Coutinho P."/>
            <person name="von Dohren H."/>
            <person name="Doonan J."/>
            <person name="Driessen A.J."/>
            <person name="Durek P."/>
            <person name="Espeso E."/>
            <person name="Fekete E."/>
            <person name="Flipphi M."/>
            <person name="Estrada C.G."/>
            <person name="Geysens S."/>
            <person name="Goldman G."/>
            <person name="de Groot P.W."/>
            <person name="Hansen K."/>
            <person name="Harris S.D."/>
            <person name="Heinekamp T."/>
            <person name="Helmstaedt K."/>
            <person name="Henrissat B."/>
            <person name="Hofmann G."/>
            <person name="Homan T."/>
            <person name="Horio T."/>
            <person name="Horiuchi H."/>
            <person name="James S."/>
            <person name="Jones M."/>
            <person name="Karaffa L."/>
            <person name="Karanyi Z."/>
            <person name="Kato M."/>
            <person name="Keller N."/>
            <person name="Kelly D.E."/>
            <person name="Kiel J.A."/>
            <person name="Kim J.M."/>
            <person name="van der Klei I.J."/>
            <person name="Klis F.M."/>
            <person name="Kovalchuk A."/>
            <person name="Krasevec N."/>
            <person name="Kubicek C.P."/>
            <person name="Liu B."/>
            <person name="Maccabe A."/>
            <person name="Meyer V."/>
            <person name="Mirabito P."/>
            <person name="Miskei M."/>
            <person name="Mos M."/>
            <person name="Mullins J."/>
            <person name="Nelson D.R."/>
            <person name="Nielsen J."/>
            <person name="Oakley B.R."/>
            <person name="Osmani S.A."/>
            <person name="Pakula T."/>
            <person name="Paszewski A."/>
            <person name="Paulsen I."/>
            <person name="Pilsyk S."/>
            <person name="Pocsi I."/>
            <person name="Punt P.J."/>
            <person name="Ram A.F."/>
            <person name="Ren Q."/>
            <person name="Robellet X."/>
            <person name="Robson G."/>
            <person name="Seiboth B."/>
            <person name="van Solingen P."/>
            <person name="Specht T."/>
            <person name="Sun J."/>
            <person name="Taheri-Talesh N."/>
            <person name="Takeshita N."/>
            <person name="Ussery D."/>
            <person name="vanKuyk P.A."/>
            <person name="Visser H."/>
            <person name="van de Vondervoort P.J."/>
            <person name="de Vries R.P."/>
            <person name="Walton J."/>
            <person name="Xiang X."/>
            <person name="Xiong Y."/>
            <person name="Zeng A.P."/>
            <person name="Brandt B.W."/>
            <person name="Cornell M.J."/>
            <person name="van den Hondel C.A."/>
            <person name="Visser J."/>
            <person name="Oliver S.G."/>
            <person name="Turner G."/>
        </authorList>
    </citation>
    <scope>GENOME REANNOTATION</scope>
    <source>
        <strain evidence="12">FGSC A4 / ATCC 38163 / CBS 112.46 / NRRL 194 / M139</strain>
    </source>
</reference>
<dbReference type="GO" id="GO:0005524">
    <property type="term" value="F:ATP binding"/>
    <property type="evidence" value="ECO:0007669"/>
    <property type="project" value="UniProtKB-KW"/>
</dbReference>
<reference evidence="12" key="1">
    <citation type="journal article" date="2005" name="Nature">
        <title>Sequencing of Aspergillus nidulans and comparative analysis with A. fumigatus and A. oryzae.</title>
        <authorList>
            <person name="Galagan J.E."/>
            <person name="Calvo S.E."/>
            <person name="Cuomo C."/>
            <person name="Ma L.J."/>
            <person name="Wortman J.R."/>
            <person name="Batzoglou S."/>
            <person name="Lee S.I."/>
            <person name="Basturkmen M."/>
            <person name="Spevak C.C."/>
            <person name="Clutterbuck J."/>
            <person name="Kapitonov V."/>
            <person name="Jurka J."/>
            <person name="Scazzocchio C."/>
            <person name="Farman M."/>
            <person name="Butler J."/>
            <person name="Purcell S."/>
            <person name="Harris S."/>
            <person name="Braus G.H."/>
            <person name="Draht O."/>
            <person name="Busch S."/>
            <person name="D'Enfert C."/>
            <person name="Bouchier C."/>
            <person name="Goldman G.H."/>
            <person name="Bell-Pedersen D."/>
            <person name="Griffiths-Jones S."/>
            <person name="Doonan J.H."/>
            <person name="Yu J."/>
            <person name="Vienken K."/>
            <person name="Pain A."/>
            <person name="Freitag M."/>
            <person name="Selker E.U."/>
            <person name="Archer D.B."/>
            <person name="Penalva M.A."/>
            <person name="Oakley B.R."/>
            <person name="Momany M."/>
            <person name="Tanaka T."/>
            <person name="Kumagai T."/>
            <person name="Asai K."/>
            <person name="Machida M."/>
            <person name="Nierman W.C."/>
            <person name="Denning D.W."/>
            <person name="Caddick M."/>
            <person name="Hynes M."/>
            <person name="Paoletti M."/>
            <person name="Fischer R."/>
            <person name="Miller B."/>
            <person name="Dyer P."/>
            <person name="Sachs M.S."/>
            <person name="Osmani S.A."/>
            <person name="Birren B.W."/>
        </authorList>
    </citation>
    <scope>NUCLEOTIDE SEQUENCE [LARGE SCALE GENOMIC DNA]</scope>
    <source>
        <strain evidence="12">FGSC A4 / ATCC 38163 / CBS 112.46 / NRRL 194 / M139</strain>
    </source>
</reference>
<dbReference type="OrthoDB" id="158672at2759"/>
<evidence type="ECO:0000256" key="6">
    <source>
        <dbReference type="ARBA" id="ARBA00022967"/>
    </source>
</evidence>
<dbReference type="InterPro" id="IPR023298">
    <property type="entry name" value="ATPase_P-typ_TM_dom_sf"/>
</dbReference>
<dbReference type="GeneID" id="2868223"/>
<dbReference type="SUPFAM" id="SSF81653">
    <property type="entry name" value="Calcium ATPase, transduction domain A"/>
    <property type="match status" value="1"/>
</dbReference>
<dbReference type="PANTHER" id="PTHR43294">
    <property type="entry name" value="SODIUM/POTASSIUM-TRANSPORTING ATPASE SUBUNIT ALPHA"/>
    <property type="match status" value="1"/>
</dbReference>
<name>Q5ARY9_EMENI</name>
<sequence>MEHDDRKTRIRIEEEGIHRLAELDYHLLSVDDLQHRFSTSAKGLQNEQIPQLISKYGKTSHLLHHQDYSKQLWVTFSEDSAVSFLEVAAFNGWQDWSSSQVRVSNTTTLPDQCIAIGNGNRNSLSAADLVPGDIIQVKKGNKLPADVRFIQVSADAKFDRSILSGESEPVPGTVDSTNNNFLETNNIGLQGTYCVSGAALGLVVGTGDQTEILRFVLIIVGFVVAFVLIIVIVWAVYLHKNHPDFINVPTLIVSCVSVGIAFIPEGLPIAISLGLHIAAGIMKKNKILCKSLTTVETLGAVSVICSDKTGTLTKNEMYVTDCFSGGEEYPSEQESERMIHGRNPGELPNKSISLICTVGGLCNAAVFDTTTLGRPIHAVKIFGDPTDQAILRLAQTLGPVQSFILSGRSCLRYLSTASTSTWPVFHIYQPTRSGNWQSVMLFLSDRDTIENIRDRLSAQGKRVILLAQNSIPSAWTNQALDERVVLQATTDSLTFVGLVALVDPPQIGCRYWLILLGHRRLQLTAQAIAVQCGIIRTPPELIHDIKLLDHYNSAAVRTFDAIVVSGPGLAVLLNEDWDKLCTYDEIVSARTSPEQKLCIVKEFQARNNNVAMTGDGVNDAPSLKAADVGVALGSGSDIAIEAADIVLLDSFAAIVEAVKYGRLVYGNVSSILTESSY</sequence>
<feature type="domain" description="P-type ATPase A" evidence="10">
    <location>
        <begin position="110"/>
        <end position="214"/>
    </location>
</feature>
<dbReference type="eggNOG" id="KOG0203">
    <property type="taxonomic scope" value="Eukaryota"/>
</dbReference>
<keyword evidence="5" id="KW-0067">ATP-binding</keyword>
<evidence type="ECO:0000256" key="4">
    <source>
        <dbReference type="ARBA" id="ARBA00022741"/>
    </source>
</evidence>
<accession>Q5ARY9</accession>
<evidence type="ECO:0000259" key="10">
    <source>
        <dbReference type="Pfam" id="PF00122"/>
    </source>
</evidence>
<gene>
    <name evidence="11" type="ORF">ANIA_08941</name>
</gene>
<dbReference type="Gene3D" id="3.40.50.1000">
    <property type="entry name" value="HAD superfamily/HAD-like"/>
    <property type="match status" value="2"/>
</dbReference>
<dbReference type="SUPFAM" id="SSF81665">
    <property type="entry name" value="Calcium ATPase, transmembrane domain M"/>
    <property type="match status" value="1"/>
</dbReference>
<dbReference type="Proteomes" id="UP000000560">
    <property type="component" value="Chromosome VII"/>
</dbReference>
<proteinExistence type="predicted"/>
<feature type="transmembrane region" description="Helical" evidence="9">
    <location>
        <begin position="251"/>
        <end position="278"/>
    </location>
</feature>
<organism evidence="11 12">
    <name type="scientific">Emericella nidulans (strain FGSC A4 / ATCC 38163 / CBS 112.46 / NRRL 194 / M139)</name>
    <name type="common">Aspergillus nidulans</name>
    <dbReference type="NCBI Taxonomy" id="227321"/>
    <lineage>
        <taxon>Eukaryota</taxon>
        <taxon>Fungi</taxon>
        <taxon>Dikarya</taxon>
        <taxon>Ascomycota</taxon>
        <taxon>Pezizomycotina</taxon>
        <taxon>Eurotiomycetes</taxon>
        <taxon>Eurotiomycetidae</taxon>
        <taxon>Eurotiales</taxon>
        <taxon>Aspergillaceae</taxon>
        <taxon>Aspergillus</taxon>
        <taxon>Aspergillus subgen. Nidulantes</taxon>
    </lineage>
</organism>
<dbReference type="GO" id="GO:0016887">
    <property type="term" value="F:ATP hydrolysis activity"/>
    <property type="evidence" value="ECO:0007669"/>
    <property type="project" value="InterPro"/>
</dbReference>
<keyword evidence="2" id="KW-1003">Cell membrane</keyword>
<dbReference type="Gene3D" id="1.20.1110.10">
    <property type="entry name" value="Calcium-transporting ATPase, transmembrane domain"/>
    <property type="match status" value="2"/>
</dbReference>